<dbReference type="PANTHER" id="PTHR10768">
    <property type="entry name" value="60S RIBOSOMAL PROTEIN L37"/>
    <property type="match status" value="1"/>
</dbReference>
<keyword evidence="4" id="KW-1185">Reference proteome</keyword>
<dbReference type="InterPro" id="IPR011331">
    <property type="entry name" value="Ribosomal_eL37/eL43"/>
</dbReference>
<sequence>MGKGTASFGKRRNKTDTLCLKFSSPEEPLRFLWIPCSSYQKYNWSKKATPRKTTGTGRMRYLKYVTIRLETNFREGTLTAPRKKGATPSS</sequence>
<protein>
    <submittedName>
        <fullName evidence="3">60S ribosomal protein L37, putative</fullName>
    </submittedName>
</protein>
<dbReference type="InParanoid" id="B9RKQ7"/>
<dbReference type="Proteomes" id="UP000008311">
    <property type="component" value="Unassembled WGS sequence"/>
</dbReference>
<dbReference type="GO" id="GO:0003723">
    <property type="term" value="F:RNA binding"/>
    <property type="evidence" value="ECO:0000318"/>
    <property type="project" value="GO_Central"/>
</dbReference>
<dbReference type="GO" id="GO:0003735">
    <property type="term" value="F:structural constituent of ribosome"/>
    <property type="evidence" value="ECO:0007669"/>
    <property type="project" value="InterPro"/>
</dbReference>
<keyword evidence="1 3" id="KW-0689">Ribosomal protein</keyword>
<proteinExistence type="predicted"/>
<evidence type="ECO:0000256" key="2">
    <source>
        <dbReference type="ARBA" id="ARBA00023274"/>
    </source>
</evidence>
<gene>
    <name evidence="3" type="ORF">RCOM_1052740</name>
</gene>
<keyword evidence="2" id="KW-0687">Ribonucleoprotein</keyword>
<evidence type="ECO:0000256" key="1">
    <source>
        <dbReference type="ARBA" id="ARBA00022980"/>
    </source>
</evidence>
<organism evidence="3 4">
    <name type="scientific">Ricinus communis</name>
    <name type="common">Castor bean</name>
    <dbReference type="NCBI Taxonomy" id="3988"/>
    <lineage>
        <taxon>Eukaryota</taxon>
        <taxon>Viridiplantae</taxon>
        <taxon>Streptophyta</taxon>
        <taxon>Embryophyta</taxon>
        <taxon>Tracheophyta</taxon>
        <taxon>Spermatophyta</taxon>
        <taxon>Magnoliopsida</taxon>
        <taxon>eudicotyledons</taxon>
        <taxon>Gunneridae</taxon>
        <taxon>Pentapetalae</taxon>
        <taxon>rosids</taxon>
        <taxon>fabids</taxon>
        <taxon>Malpighiales</taxon>
        <taxon>Euphorbiaceae</taxon>
        <taxon>Acalyphoideae</taxon>
        <taxon>Acalypheae</taxon>
        <taxon>Ricinus</taxon>
    </lineage>
</organism>
<dbReference type="eggNOG" id="KOG3475">
    <property type="taxonomic scope" value="Eukaryota"/>
</dbReference>
<dbReference type="GO" id="GO:0022625">
    <property type="term" value="C:cytosolic large ribosomal subunit"/>
    <property type="evidence" value="ECO:0000318"/>
    <property type="project" value="GO_Central"/>
</dbReference>
<evidence type="ECO:0000313" key="3">
    <source>
        <dbReference type="EMBL" id="EEF48255.1"/>
    </source>
</evidence>
<reference evidence="4" key="1">
    <citation type="journal article" date="2010" name="Nat. Biotechnol.">
        <title>Draft genome sequence of the oilseed species Ricinus communis.</title>
        <authorList>
            <person name="Chan A.P."/>
            <person name="Crabtree J."/>
            <person name="Zhao Q."/>
            <person name="Lorenzi H."/>
            <person name="Orvis J."/>
            <person name="Puiu D."/>
            <person name="Melake-Berhan A."/>
            <person name="Jones K.M."/>
            <person name="Redman J."/>
            <person name="Chen G."/>
            <person name="Cahoon E.B."/>
            <person name="Gedil M."/>
            <person name="Stanke M."/>
            <person name="Haas B.J."/>
            <person name="Wortman J.R."/>
            <person name="Fraser-Liggett C.M."/>
            <person name="Ravel J."/>
            <person name="Rabinowicz P.D."/>
        </authorList>
    </citation>
    <scope>NUCLEOTIDE SEQUENCE [LARGE SCALE GENOMIC DNA]</scope>
    <source>
        <strain evidence="4">cv. Hale</strain>
    </source>
</reference>
<dbReference type="AlphaFoldDB" id="B9RKQ7"/>
<evidence type="ECO:0000313" key="4">
    <source>
        <dbReference type="Proteomes" id="UP000008311"/>
    </source>
</evidence>
<name>B9RKQ7_RICCO</name>
<dbReference type="Gene3D" id="2.20.25.30">
    <property type="match status" value="1"/>
</dbReference>
<accession>B9RKQ7</accession>
<dbReference type="GO" id="GO:0006412">
    <property type="term" value="P:translation"/>
    <property type="evidence" value="ECO:0007669"/>
    <property type="project" value="InterPro"/>
</dbReference>
<dbReference type="PANTHER" id="PTHR10768:SF43">
    <property type="entry name" value="RIBOSOMAL PROTEIN L37"/>
    <property type="match status" value="1"/>
</dbReference>
<dbReference type="EMBL" id="EQ973784">
    <property type="protein sequence ID" value="EEF48255.1"/>
    <property type="molecule type" value="Genomic_DNA"/>
</dbReference>
<dbReference type="STRING" id="3988.B9RKQ7"/>